<organism evidence="2 3">
    <name type="scientific">Planococcus rifietoensis</name>
    <dbReference type="NCBI Taxonomy" id="200991"/>
    <lineage>
        <taxon>Bacteria</taxon>
        <taxon>Bacillati</taxon>
        <taxon>Bacillota</taxon>
        <taxon>Bacilli</taxon>
        <taxon>Bacillales</taxon>
        <taxon>Caryophanaceae</taxon>
        <taxon>Planococcus</taxon>
    </lineage>
</organism>
<dbReference type="KEGG" id="prt:AUC31_09340"/>
<dbReference type="RefSeq" id="WP_058382119.1">
    <property type="nucleotide sequence ID" value="NZ_CP013659.2"/>
</dbReference>
<proteinExistence type="predicted"/>
<name>A0A0U2Z815_9BACL</name>
<dbReference type="CDD" id="cd04301">
    <property type="entry name" value="NAT_SF"/>
    <property type="match status" value="1"/>
</dbReference>
<dbReference type="STRING" id="200991.AUC31_09340"/>
<dbReference type="InterPro" id="IPR000182">
    <property type="entry name" value="GNAT_dom"/>
</dbReference>
<dbReference type="PROSITE" id="PS51186">
    <property type="entry name" value="GNAT"/>
    <property type="match status" value="1"/>
</dbReference>
<dbReference type="Pfam" id="PF00583">
    <property type="entry name" value="Acetyltransf_1"/>
    <property type="match status" value="1"/>
</dbReference>
<evidence type="ECO:0000259" key="1">
    <source>
        <dbReference type="PROSITE" id="PS51186"/>
    </source>
</evidence>
<evidence type="ECO:0000313" key="3">
    <source>
        <dbReference type="Proteomes" id="UP000067683"/>
    </source>
</evidence>
<dbReference type="SUPFAM" id="SSF55729">
    <property type="entry name" value="Acyl-CoA N-acyltransferases (Nat)"/>
    <property type="match status" value="1"/>
</dbReference>
<dbReference type="InterPro" id="IPR016181">
    <property type="entry name" value="Acyl_CoA_acyltransferase"/>
</dbReference>
<keyword evidence="3" id="KW-1185">Reference proteome</keyword>
<reference evidence="2" key="1">
    <citation type="submission" date="2016-01" db="EMBL/GenBank/DDBJ databases">
        <title>Complete genome of Planococcus rifietoensis type strain M8.</title>
        <authorList>
            <person name="See-Too W.S."/>
        </authorList>
    </citation>
    <scope>NUCLEOTIDE SEQUENCE [LARGE SCALE GENOMIC DNA]</scope>
    <source>
        <strain evidence="2">M8</strain>
    </source>
</reference>
<accession>A0A0U2Z815</accession>
<dbReference type="GO" id="GO:0016747">
    <property type="term" value="F:acyltransferase activity, transferring groups other than amino-acyl groups"/>
    <property type="evidence" value="ECO:0007669"/>
    <property type="project" value="InterPro"/>
</dbReference>
<dbReference type="EMBL" id="CP013659">
    <property type="protein sequence ID" value="ALS75412.1"/>
    <property type="molecule type" value="Genomic_DNA"/>
</dbReference>
<evidence type="ECO:0000313" key="2">
    <source>
        <dbReference type="EMBL" id="ALS75412.1"/>
    </source>
</evidence>
<sequence>MKVIAGSDRQDSEFIRDKLIEYNMKNLPDEVKTPVEHLNFVLKDEDGTIMGGLTATTFWQHLHVDFLWVDERLRGQGQGKVLLEKMEQAAKVKSCRLITLDTFSFQAPDFYKRSGYEVFGMLEDHPKGFSQYFLQKRLEN</sequence>
<gene>
    <name evidence="2" type="ORF">AUC31_09340</name>
</gene>
<dbReference type="OrthoDB" id="9787920at2"/>
<dbReference type="AlphaFoldDB" id="A0A0U2Z815"/>
<feature type="domain" description="N-acetyltransferase" evidence="1">
    <location>
        <begin position="1"/>
        <end position="139"/>
    </location>
</feature>
<protein>
    <submittedName>
        <fullName evidence="2">Acetyltransferase</fullName>
    </submittedName>
</protein>
<dbReference type="Gene3D" id="3.40.630.30">
    <property type="match status" value="1"/>
</dbReference>
<dbReference type="Proteomes" id="UP000067683">
    <property type="component" value="Chromosome"/>
</dbReference>